<proteinExistence type="predicted"/>
<reference evidence="1 2" key="1">
    <citation type="submission" date="2020-06" db="EMBL/GenBank/DDBJ databases">
        <authorList>
            <person name="Li R."/>
            <person name="Bekaert M."/>
        </authorList>
    </citation>
    <scope>NUCLEOTIDE SEQUENCE [LARGE SCALE GENOMIC DNA]</scope>
    <source>
        <strain evidence="2">wild</strain>
    </source>
</reference>
<gene>
    <name evidence="1" type="ORF">MCOR_30915</name>
</gene>
<sequence>MIRIWPKSEIYVLPILKRKDIPYDQVQKANRTILSVSQGFKTIRTLDPFVPADNMYFDNVHLNTTKGIPSLVKFLKKSLVETWSDSGKPVDNIPGFDFICNSTRKKHKRARRSSGGIALYVRSSIYKEPGKDKSISEICPQYQQSDFMNNNHYRSNSTASQKSHNHKNFCAKIFHEVAQQTDENKNENVRKSPEVQNNVCGSKSNKCFVIDACENSTRQKSQNQDAKIFHEVAQQTDENRAENVRRSLENQKDVYITEQGHRSLPFQIIESYGNVNEAEIHGTIDKASNSSNTNVNTDTEFLRGQGKEDNQCQTENEINQEQSFDGEMKEDVVNVLIEVENTGSIDQKNFPEKKKLMHNISEHFSKRKDCQNIQQQAKFKRMDRAMNENQDEAAQINDKDELLKVGNIVAVRPYTKRDYKPGRPWIASLKEIGTRNVKVVWLSGTYDTKWIEDPIYFPHSIPRKQVECSFVYDYQEPLPEVIISRLKKIYKD</sequence>
<keyword evidence="2" id="KW-1185">Reference proteome</keyword>
<evidence type="ECO:0000313" key="2">
    <source>
        <dbReference type="Proteomes" id="UP000507470"/>
    </source>
</evidence>
<protein>
    <submittedName>
        <fullName evidence="1">Uncharacterized protein</fullName>
    </submittedName>
</protein>
<dbReference type="AlphaFoldDB" id="A0A6J8CN09"/>
<dbReference type="Proteomes" id="UP000507470">
    <property type="component" value="Unassembled WGS sequence"/>
</dbReference>
<evidence type="ECO:0000313" key="1">
    <source>
        <dbReference type="EMBL" id="CAC5396342.1"/>
    </source>
</evidence>
<organism evidence="1 2">
    <name type="scientific">Mytilus coruscus</name>
    <name type="common">Sea mussel</name>
    <dbReference type="NCBI Taxonomy" id="42192"/>
    <lineage>
        <taxon>Eukaryota</taxon>
        <taxon>Metazoa</taxon>
        <taxon>Spiralia</taxon>
        <taxon>Lophotrochozoa</taxon>
        <taxon>Mollusca</taxon>
        <taxon>Bivalvia</taxon>
        <taxon>Autobranchia</taxon>
        <taxon>Pteriomorphia</taxon>
        <taxon>Mytilida</taxon>
        <taxon>Mytiloidea</taxon>
        <taxon>Mytilidae</taxon>
        <taxon>Mytilinae</taxon>
        <taxon>Mytilus</taxon>
    </lineage>
</organism>
<dbReference type="EMBL" id="CACVKT020005609">
    <property type="protein sequence ID" value="CAC5396342.1"/>
    <property type="molecule type" value="Genomic_DNA"/>
</dbReference>
<accession>A0A6J8CN09</accession>
<name>A0A6J8CN09_MYTCO</name>